<evidence type="ECO:0000256" key="1">
    <source>
        <dbReference type="SAM" id="MobiDB-lite"/>
    </source>
</evidence>
<keyword evidence="2" id="KW-1133">Transmembrane helix</keyword>
<reference evidence="3 4" key="1">
    <citation type="submission" date="2017-06" db="EMBL/GenBank/DDBJ databases">
        <title>Azoarcus sp. TSNA42 complete genome sequence.</title>
        <authorList>
            <person name="Woo J.-H."/>
            <person name="Kim H.-S."/>
        </authorList>
    </citation>
    <scope>NUCLEOTIDE SEQUENCE [LARGE SCALE GENOMIC DNA]</scope>
    <source>
        <strain evidence="3 4">TSNA42</strain>
    </source>
</reference>
<proteinExistence type="predicted"/>
<feature type="transmembrane region" description="Helical" evidence="2">
    <location>
        <begin position="148"/>
        <end position="168"/>
    </location>
</feature>
<dbReference type="PANTHER" id="PTHR20992">
    <property type="entry name" value="AT15442P-RELATED"/>
    <property type="match status" value="1"/>
</dbReference>
<dbReference type="Proteomes" id="UP000244902">
    <property type="component" value="Chromosome"/>
</dbReference>
<feature type="transmembrane region" description="Helical" evidence="2">
    <location>
        <begin position="208"/>
        <end position="228"/>
    </location>
</feature>
<dbReference type="PANTHER" id="PTHR20992:SF9">
    <property type="entry name" value="AT15442P-RELATED"/>
    <property type="match status" value="1"/>
</dbReference>
<dbReference type="NCBIfam" id="TIGR00341">
    <property type="entry name" value="TIGR00341 family protein"/>
    <property type="match status" value="1"/>
</dbReference>
<accession>A0A2U8H6C2</accession>
<feature type="transmembrane region" description="Helical" evidence="2">
    <location>
        <begin position="183"/>
        <end position="201"/>
    </location>
</feature>
<feature type="transmembrane region" description="Helical" evidence="2">
    <location>
        <begin position="240"/>
        <end position="263"/>
    </location>
</feature>
<protein>
    <submittedName>
        <fullName evidence="3">TIGR00341 family protein</fullName>
    </submittedName>
</protein>
<dbReference type="AlphaFoldDB" id="A0A2U8H6C2"/>
<feature type="region of interest" description="Disordered" evidence="1">
    <location>
        <begin position="1"/>
        <end position="32"/>
    </location>
</feature>
<name>A0A2U8H6C2_9RHOO</name>
<feature type="transmembrane region" description="Helical" evidence="2">
    <location>
        <begin position="88"/>
        <end position="107"/>
    </location>
</feature>
<sequence length="578" mass="61553">MAPAIAPARHLSPGQSMNTTQQLKPAENVAPPPPGPGELIERVIAARGFAGVMLLGPRAWRRWWHALVRSIDHAAILAQVDEDASFSFNFNFMIVVAGGIATIGLLLNSPAVIIGAMLISPLMGPIVATGMALATLDVDLGRKSAKTLLLGTAAAIAFTSLIVFLSPVKDLTPELLARTRPNLFDLVVAILSGTAGGYAMIRGRGGAIVGVAIATALMPPLGTIGYGLVTQQWDITRGALLLFVTNMVAISLAVAAVAEWYGFGRGELRKRFARQAVISLLVLAPLAVPLFYSLKAIAFESFAQVRIRSVLERGANSLPEGQLGEVSVLFIDGKPPRVRAVMYSAAPEHELPARLTAAMEAEVGQAIDLRLTQLRTSDELPPQLRVREVAPVPAPAPVPETTLADSLRDAFPLPLAAFEADIERRTAILVPAPQPGIDIASWRDMEHDLSARHTDWTLSILPPMQTLPTVRFGRASAAIEAGEQDRIDAIVWALKRWNIERVQVIGHASSDGGGSLRLANARANRVAEAIRAQGLGAETLGRYPLPSQLAGERELGQIAFRAVSIVIPTPDNTGSGVR</sequence>
<organism evidence="3 4">
    <name type="scientific">Parazoarcus communis</name>
    <dbReference type="NCBI Taxonomy" id="41977"/>
    <lineage>
        <taxon>Bacteria</taxon>
        <taxon>Pseudomonadati</taxon>
        <taxon>Pseudomonadota</taxon>
        <taxon>Betaproteobacteria</taxon>
        <taxon>Rhodocyclales</taxon>
        <taxon>Zoogloeaceae</taxon>
        <taxon>Parazoarcus</taxon>
    </lineage>
</organism>
<dbReference type="Gene3D" id="3.30.1330.60">
    <property type="entry name" value="OmpA-like domain"/>
    <property type="match status" value="1"/>
</dbReference>
<feature type="transmembrane region" description="Helical" evidence="2">
    <location>
        <begin position="275"/>
        <end position="294"/>
    </location>
</feature>
<evidence type="ECO:0000313" key="4">
    <source>
        <dbReference type="Proteomes" id="UP000244902"/>
    </source>
</evidence>
<dbReference type="InterPro" id="IPR036737">
    <property type="entry name" value="OmpA-like_sf"/>
</dbReference>
<feature type="compositionally biased region" description="Polar residues" evidence="1">
    <location>
        <begin position="13"/>
        <end position="23"/>
    </location>
</feature>
<feature type="transmembrane region" description="Helical" evidence="2">
    <location>
        <begin position="113"/>
        <end position="136"/>
    </location>
</feature>
<dbReference type="SUPFAM" id="SSF103088">
    <property type="entry name" value="OmpA-like"/>
    <property type="match status" value="1"/>
</dbReference>
<keyword evidence="2" id="KW-0472">Membrane</keyword>
<evidence type="ECO:0000313" key="3">
    <source>
        <dbReference type="EMBL" id="AWI81224.1"/>
    </source>
</evidence>
<dbReference type="EMBL" id="CP022188">
    <property type="protein sequence ID" value="AWI81224.1"/>
    <property type="molecule type" value="Genomic_DNA"/>
</dbReference>
<dbReference type="InterPro" id="IPR005240">
    <property type="entry name" value="DUF389"/>
</dbReference>
<evidence type="ECO:0000256" key="2">
    <source>
        <dbReference type="SAM" id="Phobius"/>
    </source>
</evidence>
<gene>
    <name evidence="3" type="ORF">CEW87_18755</name>
</gene>
<dbReference type="Pfam" id="PF04087">
    <property type="entry name" value="DUF389"/>
    <property type="match status" value="1"/>
</dbReference>
<keyword evidence="2" id="KW-0812">Transmembrane</keyword>